<evidence type="ECO:0000256" key="8">
    <source>
        <dbReference type="ARBA" id="ARBA00023163"/>
    </source>
</evidence>
<keyword evidence="3 11" id="KW-0479">Metal-binding</keyword>
<feature type="chain" id="PRO_5002841176" description="RNA polymerase II transcription factor B subunit 4" evidence="12">
    <location>
        <begin position="27"/>
        <end position="358"/>
    </location>
</feature>
<keyword evidence="10 11" id="KW-0539">Nucleus</keyword>
<dbReference type="GO" id="GO:0005675">
    <property type="term" value="C:transcription factor TFIIH holo complex"/>
    <property type="evidence" value="ECO:0007669"/>
    <property type="project" value="UniProtKB-UniRule"/>
</dbReference>
<keyword evidence="6 11" id="KW-0862">Zinc</keyword>
<keyword evidence="4 11" id="KW-0227">DNA damage</keyword>
<accession>B5Y5D3</accession>
<evidence type="ECO:0008006" key="15">
    <source>
        <dbReference type="Google" id="ProtNLM"/>
    </source>
</evidence>
<dbReference type="OrthoDB" id="41157at2759"/>
<sequence>MVKNKRNTDANSLLILVLDVSPLAWGERDIQRTAQDKSRVALGKRSVGPAVLEEALEATEAFASAFCSIEHDAGLVLIAVADNETAVVYPRSNDISEWMLHPETYLPDIRKMKEHLTVGVHELLLRAASKAQYLSDASSRQAAMAAAFSNALCIINRFLVAARVGGVSALRNETHLNRNDDQGVIALMDGKAKSKPASKKLSGWSPRIFLIQASDDRSRDYNAFMNCAFAAVKQSIVVDGCFLSAKGNHSSSAFLEQACDLTGGVFLSPSGTAQVGGALTEVLHSVFLADVPSRCLLNLPAINKVDFRARCFETAELVDLAYVCNQCLSIFRKQPKNYCPTCQAKIVVDSKRVGTTEI</sequence>
<dbReference type="InParanoid" id="B5Y5D3"/>
<evidence type="ECO:0000256" key="3">
    <source>
        <dbReference type="ARBA" id="ARBA00022723"/>
    </source>
</evidence>
<dbReference type="GeneID" id="7203869"/>
<evidence type="ECO:0000256" key="9">
    <source>
        <dbReference type="ARBA" id="ARBA00023204"/>
    </source>
</evidence>
<dbReference type="GO" id="GO:0006289">
    <property type="term" value="P:nucleotide-excision repair"/>
    <property type="evidence" value="ECO:0007669"/>
    <property type="project" value="UniProtKB-UniRule"/>
</dbReference>
<keyword evidence="5 11" id="KW-0863">Zinc-finger</keyword>
<dbReference type="AlphaFoldDB" id="B5Y5D3"/>
<evidence type="ECO:0000256" key="7">
    <source>
        <dbReference type="ARBA" id="ARBA00023015"/>
    </source>
</evidence>
<dbReference type="FunCoup" id="B5Y5D3">
    <property type="interactions" value="503"/>
</dbReference>
<dbReference type="RefSeq" id="XP_002186446.1">
    <property type="nucleotide sequence ID" value="XM_002186410.1"/>
</dbReference>
<dbReference type="STRING" id="556484.B5Y5D3"/>
<evidence type="ECO:0000313" key="13">
    <source>
        <dbReference type="EMBL" id="ACI65916.1"/>
    </source>
</evidence>
<keyword evidence="14" id="KW-1185">Reference proteome</keyword>
<evidence type="ECO:0000256" key="5">
    <source>
        <dbReference type="ARBA" id="ARBA00022771"/>
    </source>
</evidence>
<proteinExistence type="inferred from homology"/>
<keyword evidence="12" id="KW-0732">Signal</keyword>
<evidence type="ECO:0000256" key="6">
    <source>
        <dbReference type="ARBA" id="ARBA00022833"/>
    </source>
</evidence>
<dbReference type="HOGENOM" id="CLU_673546_0_0_1"/>
<reference evidence="13 14" key="1">
    <citation type="journal article" date="2008" name="Nature">
        <title>The Phaeodactylum genome reveals the evolutionary history of diatom genomes.</title>
        <authorList>
            <person name="Bowler C."/>
            <person name="Allen A.E."/>
            <person name="Badger J.H."/>
            <person name="Grimwood J."/>
            <person name="Jabbari K."/>
            <person name="Kuo A."/>
            <person name="Maheswari U."/>
            <person name="Martens C."/>
            <person name="Maumus F."/>
            <person name="Otillar R.P."/>
            <person name="Rayko E."/>
            <person name="Salamov A."/>
            <person name="Vandepoele K."/>
            <person name="Beszteri B."/>
            <person name="Gruber A."/>
            <person name="Heijde M."/>
            <person name="Katinka M."/>
            <person name="Mock T."/>
            <person name="Valentin K."/>
            <person name="Verret F."/>
            <person name="Berges J.A."/>
            <person name="Brownlee C."/>
            <person name="Cadoret J.P."/>
            <person name="Chiovitti A."/>
            <person name="Choi C.J."/>
            <person name="Coesel S."/>
            <person name="De Martino A."/>
            <person name="Detter J.C."/>
            <person name="Durkin C."/>
            <person name="Falciatore A."/>
            <person name="Fournet J."/>
            <person name="Haruta M."/>
            <person name="Huysman M.J."/>
            <person name="Jenkins B.D."/>
            <person name="Jiroutova K."/>
            <person name="Jorgensen R.E."/>
            <person name="Joubert Y."/>
            <person name="Kaplan A."/>
            <person name="Kroger N."/>
            <person name="Kroth P.G."/>
            <person name="La Roche J."/>
            <person name="Lindquist E."/>
            <person name="Lommer M."/>
            <person name="Martin-Jezequel V."/>
            <person name="Lopez P.J."/>
            <person name="Lucas S."/>
            <person name="Mangogna M."/>
            <person name="McGinnis K."/>
            <person name="Medlin L.K."/>
            <person name="Montsant A."/>
            <person name="Oudot-Le Secq M.P."/>
            <person name="Napoli C."/>
            <person name="Obornik M."/>
            <person name="Parker M.S."/>
            <person name="Petit J.L."/>
            <person name="Porcel B.M."/>
            <person name="Poulsen N."/>
            <person name="Robison M."/>
            <person name="Rychlewski L."/>
            <person name="Rynearson T.A."/>
            <person name="Schmutz J."/>
            <person name="Shapiro H."/>
            <person name="Siaut M."/>
            <person name="Stanley M."/>
            <person name="Sussman M.R."/>
            <person name="Taylor A.R."/>
            <person name="Vardi A."/>
            <person name="von Dassow P."/>
            <person name="Vyverman W."/>
            <person name="Willis A."/>
            <person name="Wyrwicz L.S."/>
            <person name="Rokhsar D.S."/>
            <person name="Weissenbach J."/>
            <person name="Armbrust E.V."/>
            <person name="Green B.R."/>
            <person name="Van de Peer Y."/>
            <person name="Grigoriev I.V."/>
        </authorList>
    </citation>
    <scope>NUCLEOTIDE SEQUENCE [LARGE SCALE GENOMIC DNA]</scope>
    <source>
        <strain evidence="13 14">CCAP 1055/1</strain>
    </source>
</reference>
<dbReference type="GO" id="GO:0008270">
    <property type="term" value="F:zinc ion binding"/>
    <property type="evidence" value="ECO:0007669"/>
    <property type="project" value="UniProtKB-KW"/>
</dbReference>
<dbReference type="Pfam" id="PF03850">
    <property type="entry name" value="Tfb4"/>
    <property type="match status" value="1"/>
</dbReference>
<dbReference type="eggNOG" id="KOG2487">
    <property type="taxonomic scope" value="Eukaryota"/>
</dbReference>
<dbReference type="PaxDb" id="2850-Phatr44108"/>
<dbReference type="PANTHER" id="PTHR12831:SF0">
    <property type="entry name" value="GENERAL TRANSCRIPTION FACTOR IIH SUBUNIT 3"/>
    <property type="match status" value="1"/>
</dbReference>
<evidence type="ECO:0000256" key="4">
    <source>
        <dbReference type="ARBA" id="ARBA00022763"/>
    </source>
</evidence>
<reference evidence="14" key="2">
    <citation type="submission" date="2008-08" db="EMBL/GenBank/DDBJ databases">
        <authorList>
            <consortium name="Diatom Consortium"/>
            <person name="Grigoriev I."/>
            <person name="Grimwood J."/>
            <person name="Kuo A."/>
            <person name="Otillar R.P."/>
            <person name="Salamov A."/>
            <person name="Detter J.C."/>
            <person name="Lindquist E."/>
            <person name="Shapiro H."/>
            <person name="Lucas S."/>
            <person name="Glavina del Rio T."/>
            <person name="Pitluck S."/>
            <person name="Rokhsar D."/>
            <person name="Bowler C."/>
        </authorList>
    </citation>
    <scope>GENOME REANNOTATION</scope>
    <source>
        <strain evidence="14">CCAP 1055/1</strain>
    </source>
</reference>
<feature type="signal peptide" evidence="12">
    <location>
        <begin position="1"/>
        <end position="26"/>
    </location>
</feature>
<keyword evidence="7 11" id="KW-0805">Transcription regulation</keyword>
<evidence type="ECO:0000313" key="14">
    <source>
        <dbReference type="Proteomes" id="UP000000759"/>
    </source>
</evidence>
<dbReference type="GO" id="GO:0000439">
    <property type="term" value="C:transcription factor TFIIH core complex"/>
    <property type="evidence" value="ECO:0007669"/>
    <property type="project" value="UniProtKB-UniRule"/>
</dbReference>
<dbReference type="GO" id="GO:0006355">
    <property type="term" value="P:regulation of DNA-templated transcription"/>
    <property type="evidence" value="ECO:0007669"/>
    <property type="project" value="InterPro"/>
</dbReference>
<dbReference type="InterPro" id="IPR036465">
    <property type="entry name" value="vWFA_dom_sf"/>
</dbReference>
<keyword evidence="9 11" id="KW-0234">DNA repair</keyword>
<comment type="similarity">
    <text evidence="2 11">Belongs to the TFB4 family.</text>
</comment>
<dbReference type="KEGG" id="pti:PHATR_44108"/>
<dbReference type="PANTHER" id="PTHR12831">
    <property type="entry name" value="TRANSCRIPTION INITIATION FACTOR IIH TFIIH , POLYPEPTIDE 3-RELATED"/>
    <property type="match status" value="1"/>
</dbReference>
<evidence type="ECO:0000256" key="11">
    <source>
        <dbReference type="RuleBase" id="RU368090"/>
    </source>
</evidence>
<protein>
    <recommendedName>
        <fullName evidence="15">RNA polymerase II transcription factor B subunit 4</fullName>
    </recommendedName>
</protein>
<dbReference type="Proteomes" id="UP000000759">
    <property type="component" value="Chromosome 3"/>
</dbReference>
<dbReference type="Gene3D" id="3.40.50.410">
    <property type="entry name" value="von Willebrand factor, type A domain"/>
    <property type="match status" value="1"/>
</dbReference>
<evidence type="ECO:0000256" key="2">
    <source>
        <dbReference type="ARBA" id="ARBA00005273"/>
    </source>
</evidence>
<gene>
    <name evidence="13" type="ORF">PHATR_44108</name>
</gene>
<dbReference type="InterPro" id="IPR004600">
    <property type="entry name" value="TFIIH_Tfb4/GTF2H3"/>
</dbReference>
<name>B5Y5D3_PHATC</name>
<keyword evidence="8 11" id="KW-0804">Transcription</keyword>
<evidence type="ECO:0000256" key="10">
    <source>
        <dbReference type="ARBA" id="ARBA00023242"/>
    </source>
</evidence>
<evidence type="ECO:0000256" key="1">
    <source>
        <dbReference type="ARBA" id="ARBA00004123"/>
    </source>
</evidence>
<evidence type="ECO:0000256" key="12">
    <source>
        <dbReference type="SAM" id="SignalP"/>
    </source>
</evidence>
<organism evidence="13 14">
    <name type="scientific">Phaeodactylum tricornutum (strain CCAP 1055/1)</name>
    <dbReference type="NCBI Taxonomy" id="556484"/>
    <lineage>
        <taxon>Eukaryota</taxon>
        <taxon>Sar</taxon>
        <taxon>Stramenopiles</taxon>
        <taxon>Ochrophyta</taxon>
        <taxon>Bacillariophyta</taxon>
        <taxon>Bacillariophyceae</taxon>
        <taxon>Bacillariophycidae</taxon>
        <taxon>Naviculales</taxon>
        <taxon>Phaeodactylaceae</taxon>
        <taxon>Phaeodactylum</taxon>
    </lineage>
</organism>
<comment type="subcellular location">
    <subcellularLocation>
        <location evidence="1 11">Nucleus</location>
    </subcellularLocation>
</comment>
<dbReference type="EMBL" id="CP001142">
    <property type="protein sequence ID" value="ACI65916.1"/>
    <property type="molecule type" value="Genomic_DNA"/>
</dbReference>
<dbReference type="OMA" id="RARCFET"/>